<evidence type="ECO:0000313" key="3">
    <source>
        <dbReference type="EMBL" id="MFD2865303.1"/>
    </source>
</evidence>
<name>A0ABW5XTC4_9SPHI</name>
<accession>A0ABW5XTC4</accession>
<reference evidence="4" key="1">
    <citation type="journal article" date="2019" name="Int. J. Syst. Evol. Microbiol.">
        <title>The Global Catalogue of Microorganisms (GCM) 10K type strain sequencing project: providing services to taxonomists for standard genome sequencing and annotation.</title>
        <authorList>
            <consortium name="The Broad Institute Genomics Platform"/>
            <consortium name="The Broad Institute Genome Sequencing Center for Infectious Disease"/>
            <person name="Wu L."/>
            <person name="Ma J."/>
        </authorList>
    </citation>
    <scope>NUCLEOTIDE SEQUENCE [LARGE SCALE GENOMIC DNA]</scope>
    <source>
        <strain evidence="4">KCTC 52232</strain>
    </source>
</reference>
<keyword evidence="1" id="KW-0472">Membrane</keyword>
<gene>
    <name evidence="3" type="ORF">ACFSYC_11450</name>
</gene>
<dbReference type="PANTHER" id="PTHR40940">
    <property type="entry name" value="PROTEIN BATD-RELATED"/>
    <property type="match status" value="1"/>
</dbReference>
<dbReference type="Proteomes" id="UP001597601">
    <property type="component" value="Unassembled WGS sequence"/>
</dbReference>
<comment type="caution">
    <text evidence="3">The sequence shown here is derived from an EMBL/GenBank/DDBJ whole genome shotgun (WGS) entry which is preliminary data.</text>
</comment>
<dbReference type="PANTHER" id="PTHR40940:SF2">
    <property type="entry name" value="BATD"/>
    <property type="match status" value="1"/>
</dbReference>
<organism evidence="3 4">
    <name type="scientific">Mucilaginibacter antarcticus</name>
    <dbReference type="NCBI Taxonomy" id="1855725"/>
    <lineage>
        <taxon>Bacteria</taxon>
        <taxon>Pseudomonadati</taxon>
        <taxon>Bacteroidota</taxon>
        <taxon>Sphingobacteriia</taxon>
        <taxon>Sphingobacteriales</taxon>
        <taxon>Sphingobacteriaceae</taxon>
        <taxon>Mucilaginibacter</taxon>
    </lineage>
</organism>
<feature type="chain" id="PRO_5046441044" evidence="2">
    <location>
        <begin position="21"/>
        <end position="597"/>
    </location>
</feature>
<dbReference type="Pfam" id="PF13584">
    <property type="entry name" value="BatD"/>
    <property type="match status" value="3"/>
</dbReference>
<protein>
    <submittedName>
        <fullName evidence="3">BatD family protein</fullName>
    </submittedName>
</protein>
<evidence type="ECO:0000256" key="1">
    <source>
        <dbReference type="SAM" id="Phobius"/>
    </source>
</evidence>
<feature type="signal peptide" evidence="2">
    <location>
        <begin position="1"/>
        <end position="20"/>
    </location>
</feature>
<keyword evidence="2" id="KW-0732">Signal</keyword>
<evidence type="ECO:0000256" key="2">
    <source>
        <dbReference type="SAM" id="SignalP"/>
    </source>
</evidence>
<dbReference type="RefSeq" id="WP_377127392.1">
    <property type="nucleotide sequence ID" value="NZ_JBHUON010000012.1"/>
</dbReference>
<dbReference type="InterPro" id="IPR025738">
    <property type="entry name" value="BatD"/>
</dbReference>
<dbReference type="EMBL" id="JBHUON010000012">
    <property type="protein sequence ID" value="MFD2865303.1"/>
    <property type="molecule type" value="Genomic_DNA"/>
</dbReference>
<keyword evidence="4" id="KW-1185">Reference proteome</keyword>
<sequence>MKIKYYITILLLLFAAALFGQEVKFQASASKTTVGTGEQFQITYSINGNVEGFAPPAMADFQLLSGPNVSTYMEFDNTGNRAYNTTYSFILMAVREGSFSIGAATVAVNGKKYTSAPIKMAVVKGKVVPQNNNRPKAEGENTVDLSKQLFLRAVVDKSDVYQGQQITLTYRVYTRVDILQNQLNKMPDLTGFWAEEVRSNQPAQFKIDTYKGQRYNVADLRRVVLFPEHSGNITIEPFSMQFIARVQSAPRDFMDQFFGNNVQEVNYMAKSLPVVIHVKPLPATGKPPGFAGAVGNFSIQASVDKTHLKANEPINYKVRISGAGNLKLLKDLNPIFPADFEKYDPKLTDSINITNKGLTGYRDYTYVVIPRRKGDFTIQPLNFSYFNPATKKYVTLQIKAFNVKVEKGLADENVASLAADDAEIDKPLDKDIHFIKTGDAGLKKRGEAFFGSTDFYLLLLLGPVMCAGAFAYRNIMRKYNSDIVKVKSRGAGKLAAKHLAAAKKELQANNTKAFYEELFKGFYGYLSHKLNLSYADLDRETVAATLKARGISEGLITQLLETIDLCEMARYAPVTHISPTEVFEKAKNIINAIENEI</sequence>
<keyword evidence="1" id="KW-1133">Transmembrane helix</keyword>
<feature type="transmembrane region" description="Helical" evidence="1">
    <location>
        <begin position="455"/>
        <end position="472"/>
    </location>
</feature>
<keyword evidence="1" id="KW-0812">Transmembrane</keyword>
<proteinExistence type="predicted"/>
<evidence type="ECO:0000313" key="4">
    <source>
        <dbReference type="Proteomes" id="UP001597601"/>
    </source>
</evidence>